<dbReference type="AlphaFoldDB" id="A0A3M0L0X9"/>
<gene>
    <name evidence="2" type="ORF">DUI87_04622</name>
</gene>
<proteinExistence type="predicted"/>
<keyword evidence="3" id="KW-1185">Reference proteome</keyword>
<organism evidence="2 3">
    <name type="scientific">Hirundo rustica rustica</name>
    <dbReference type="NCBI Taxonomy" id="333673"/>
    <lineage>
        <taxon>Eukaryota</taxon>
        <taxon>Metazoa</taxon>
        <taxon>Chordata</taxon>
        <taxon>Craniata</taxon>
        <taxon>Vertebrata</taxon>
        <taxon>Euteleostomi</taxon>
        <taxon>Archelosauria</taxon>
        <taxon>Archosauria</taxon>
        <taxon>Dinosauria</taxon>
        <taxon>Saurischia</taxon>
        <taxon>Theropoda</taxon>
        <taxon>Coelurosauria</taxon>
        <taxon>Aves</taxon>
        <taxon>Neognathae</taxon>
        <taxon>Neoaves</taxon>
        <taxon>Telluraves</taxon>
        <taxon>Australaves</taxon>
        <taxon>Passeriformes</taxon>
        <taxon>Sylvioidea</taxon>
        <taxon>Hirundinidae</taxon>
        <taxon>Hirundo</taxon>
    </lineage>
</organism>
<comment type="caution">
    <text evidence="2">The sequence shown here is derived from an EMBL/GenBank/DDBJ whole genome shotgun (WGS) entry which is preliminary data.</text>
</comment>
<dbReference type="EMBL" id="QRBI01000096">
    <property type="protein sequence ID" value="RMC18726.1"/>
    <property type="molecule type" value="Genomic_DNA"/>
</dbReference>
<evidence type="ECO:0000256" key="1">
    <source>
        <dbReference type="SAM" id="MobiDB-lite"/>
    </source>
</evidence>
<name>A0A3M0L0X9_HIRRU</name>
<reference evidence="2 3" key="1">
    <citation type="submission" date="2018-07" db="EMBL/GenBank/DDBJ databases">
        <title>A high quality draft genome assembly of the barn swallow (H. rustica rustica).</title>
        <authorList>
            <person name="Formenti G."/>
            <person name="Chiara M."/>
            <person name="Poveda L."/>
            <person name="Francoijs K.-J."/>
            <person name="Bonisoli-Alquati A."/>
            <person name="Canova L."/>
            <person name="Gianfranceschi L."/>
            <person name="Horner D.S."/>
            <person name="Saino N."/>
        </authorList>
    </citation>
    <scope>NUCLEOTIDE SEQUENCE [LARGE SCALE GENOMIC DNA]</scope>
    <source>
        <strain evidence="2">Chelidonia</strain>
        <tissue evidence="2">Blood</tissue>
    </source>
</reference>
<evidence type="ECO:0000313" key="3">
    <source>
        <dbReference type="Proteomes" id="UP000269221"/>
    </source>
</evidence>
<evidence type="ECO:0000313" key="2">
    <source>
        <dbReference type="EMBL" id="RMC18726.1"/>
    </source>
</evidence>
<protein>
    <submittedName>
        <fullName evidence="2">Uncharacterized protein</fullName>
    </submittedName>
</protein>
<sequence length="69" mass="7315">MPGAQEAEPGPAAISGALRWLASRRSSFVEPVKGFPGFIRGKLQTVSPECGRRSPGGHRVPVTACLTQR</sequence>
<accession>A0A3M0L0X9</accession>
<dbReference type="Proteomes" id="UP000269221">
    <property type="component" value="Unassembled WGS sequence"/>
</dbReference>
<feature type="region of interest" description="Disordered" evidence="1">
    <location>
        <begin position="48"/>
        <end position="69"/>
    </location>
</feature>